<name>A0A3B1B5F8_9ZZZZ</name>
<dbReference type="AlphaFoldDB" id="A0A3B1B5F8"/>
<evidence type="ECO:0000313" key="1">
    <source>
        <dbReference type="EMBL" id="VAX05510.1"/>
    </source>
</evidence>
<gene>
    <name evidence="1" type="ORF">MNBD_GAMMA25-164</name>
</gene>
<organism evidence="1">
    <name type="scientific">hydrothermal vent metagenome</name>
    <dbReference type="NCBI Taxonomy" id="652676"/>
    <lineage>
        <taxon>unclassified sequences</taxon>
        <taxon>metagenomes</taxon>
        <taxon>ecological metagenomes</taxon>
    </lineage>
</organism>
<protein>
    <recommendedName>
        <fullName evidence="2">Thioredoxin-like fold domain-containing protein</fullName>
    </recommendedName>
</protein>
<proteinExistence type="predicted"/>
<reference evidence="1" key="1">
    <citation type="submission" date="2018-06" db="EMBL/GenBank/DDBJ databases">
        <authorList>
            <person name="Zhirakovskaya E."/>
        </authorList>
    </citation>
    <scope>NUCLEOTIDE SEQUENCE</scope>
</reference>
<evidence type="ECO:0008006" key="2">
    <source>
        <dbReference type="Google" id="ProtNLM"/>
    </source>
</evidence>
<accession>A0A3B1B5F8</accession>
<sequence>MRVNIQLILGKQTTQSQATQNIWQSTCDDMALSLQVASTENEDGQLLVETLALRTLPALVVDSRVIAVGHPDKISATKILQSLKEKN</sequence>
<dbReference type="EMBL" id="UOFY01000002">
    <property type="protein sequence ID" value="VAX05510.1"/>
    <property type="molecule type" value="Genomic_DNA"/>
</dbReference>